<dbReference type="EMBL" id="CALNXJ010000020">
    <property type="protein sequence ID" value="CAH3124079.1"/>
    <property type="molecule type" value="Genomic_DNA"/>
</dbReference>
<evidence type="ECO:0000259" key="5">
    <source>
        <dbReference type="Pfam" id="PF04500"/>
    </source>
</evidence>
<organism evidence="6 7">
    <name type="scientific">Pocillopora meandrina</name>
    <dbReference type="NCBI Taxonomy" id="46732"/>
    <lineage>
        <taxon>Eukaryota</taxon>
        <taxon>Metazoa</taxon>
        <taxon>Cnidaria</taxon>
        <taxon>Anthozoa</taxon>
        <taxon>Hexacorallia</taxon>
        <taxon>Scleractinia</taxon>
        <taxon>Astrocoeniina</taxon>
        <taxon>Pocilloporidae</taxon>
        <taxon>Pocillopora</taxon>
    </lineage>
</organism>
<reference evidence="6 7" key="1">
    <citation type="submission" date="2022-05" db="EMBL/GenBank/DDBJ databases">
        <authorList>
            <consortium name="Genoscope - CEA"/>
            <person name="William W."/>
        </authorList>
    </citation>
    <scope>NUCLEOTIDE SEQUENCE [LARGE SCALE GENOMIC DNA]</scope>
</reference>
<evidence type="ECO:0000256" key="2">
    <source>
        <dbReference type="ARBA" id="ARBA00022771"/>
    </source>
</evidence>
<keyword evidence="3" id="KW-0862">Zinc</keyword>
<feature type="non-terminal residue" evidence="6">
    <location>
        <position position="1"/>
    </location>
</feature>
<dbReference type="Proteomes" id="UP001159428">
    <property type="component" value="Unassembled WGS sequence"/>
</dbReference>
<keyword evidence="7" id="KW-1185">Reference proteome</keyword>
<evidence type="ECO:0000313" key="6">
    <source>
        <dbReference type="EMBL" id="CAH3124079.1"/>
    </source>
</evidence>
<dbReference type="Gene3D" id="2.20.25.240">
    <property type="match status" value="1"/>
</dbReference>
<keyword evidence="1" id="KW-0479">Metal-binding</keyword>
<feature type="region of interest" description="Disordered" evidence="4">
    <location>
        <begin position="1"/>
        <end position="20"/>
    </location>
</feature>
<evidence type="ECO:0000313" key="7">
    <source>
        <dbReference type="Proteomes" id="UP001159428"/>
    </source>
</evidence>
<dbReference type="PANTHER" id="PTHR20956:SF12">
    <property type="entry name" value="FLYWCH-TYPE DOMAIN-CONTAINING PROTEIN"/>
    <property type="match status" value="1"/>
</dbReference>
<proteinExistence type="predicted"/>
<evidence type="ECO:0000256" key="1">
    <source>
        <dbReference type="ARBA" id="ARBA00022723"/>
    </source>
</evidence>
<name>A0AAU9WSA8_9CNID</name>
<accession>A0AAU9WSA8</accession>
<protein>
    <recommendedName>
        <fullName evidence="5">FLYWCH-type domain-containing protein</fullName>
    </recommendedName>
</protein>
<dbReference type="Pfam" id="PF04500">
    <property type="entry name" value="FLYWCH"/>
    <property type="match status" value="1"/>
</dbReference>
<keyword evidence="2" id="KW-0863">Zinc-finger</keyword>
<dbReference type="AlphaFoldDB" id="A0AAU9WSA8"/>
<evidence type="ECO:0000256" key="3">
    <source>
        <dbReference type="ARBA" id="ARBA00022833"/>
    </source>
</evidence>
<dbReference type="GO" id="GO:0008270">
    <property type="term" value="F:zinc ion binding"/>
    <property type="evidence" value="ECO:0007669"/>
    <property type="project" value="UniProtKB-KW"/>
</dbReference>
<comment type="caution">
    <text evidence="6">The sequence shown here is derived from an EMBL/GenBank/DDBJ whole genome shotgun (WGS) entry which is preliminary data.</text>
</comment>
<gene>
    <name evidence="6" type="ORF">PMEA_00011712</name>
</gene>
<dbReference type="InterPro" id="IPR007588">
    <property type="entry name" value="Znf_FLYWCH"/>
</dbReference>
<sequence>IESSIEEPLLGDDTDTANPNNHVTFQLVEEGSKRRKTKLVDSLGYSYNVRSKRSYATYWQCTVRPRGNACKATVIQQDGTFQAGANAHNHSSEPGAVTAAKIVKLVKEKALEDKFKPASAIVQELGLQTAYSNDEATYRFIRKLMALPFLPHYEIRPMFVRLSVLAHTQPLHNLTDYIQEQWIESTIFTPKDWSVFKQPIRTNNNIEGWHNALNRRAGGQCRLQFYLLIELLHREARLTSITIKLVSDKKLKRIQRRKYRQLRQK</sequence>
<dbReference type="PANTHER" id="PTHR20956">
    <property type="entry name" value="HEH2P"/>
    <property type="match status" value="1"/>
</dbReference>
<feature type="domain" description="FLYWCH-type" evidence="5">
    <location>
        <begin position="34"/>
        <end position="90"/>
    </location>
</feature>
<evidence type="ECO:0000256" key="4">
    <source>
        <dbReference type="SAM" id="MobiDB-lite"/>
    </source>
</evidence>